<dbReference type="RefSeq" id="WP_160605043.1">
    <property type="nucleotide sequence ID" value="NZ_WTYX01000002.1"/>
</dbReference>
<dbReference type="Proteomes" id="UP000442714">
    <property type="component" value="Unassembled WGS sequence"/>
</dbReference>
<comment type="caution">
    <text evidence="2">The sequence shown here is derived from an EMBL/GenBank/DDBJ whole genome shotgun (WGS) entry which is preliminary data.</text>
</comment>
<protein>
    <submittedName>
        <fullName evidence="2">Methyltransferase domain-containing protein</fullName>
    </submittedName>
</protein>
<feature type="domain" description="Methyltransferase type 11" evidence="1">
    <location>
        <begin position="55"/>
        <end position="146"/>
    </location>
</feature>
<dbReference type="AlphaFoldDB" id="A0A844ZX73"/>
<name>A0A844ZX73_9SPHN</name>
<proteinExistence type="predicted"/>
<dbReference type="GO" id="GO:0008757">
    <property type="term" value="F:S-adenosylmethionine-dependent methyltransferase activity"/>
    <property type="evidence" value="ECO:0007669"/>
    <property type="project" value="InterPro"/>
</dbReference>
<dbReference type="EMBL" id="WTYX01000002">
    <property type="protein sequence ID" value="MXO91357.1"/>
    <property type="molecule type" value="Genomic_DNA"/>
</dbReference>
<gene>
    <name evidence="2" type="ORF">GRI41_11025</name>
</gene>
<sequence>MSETNIDQTTVDSFGEEWSHFDQSELIGDEWEEIFDTYFGIFPFAALPDGATGFDMGCGSGRWARGVAPKVGTLNCIDPAGSALAVAKKNLAGIDNVKFHHAGVDNAPLAPASQDFGYSLGVLHHIPQTEEALQSCTRLLKPGAPFLLYLYYRFDNRPGWFRALWKASELFRSGVSSLPDRIKPVVTDILAATLYWPLARGSRLIEKLGGNPAPIPLSFYRDKSFYTMRTDSRDRFGTPLEQRFTRSEIEAMMKGAGLDNIAFSDREPFWVAVGCKTATETAATAS</sequence>
<keyword evidence="2" id="KW-0808">Transferase</keyword>
<organism evidence="2 3">
    <name type="scientific">Pontixanthobacter aquaemixtae</name>
    <dbReference type="NCBI Taxonomy" id="1958940"/>
    <lineage>
        <taxon>Bacteria</taxon>
        <taxon>Pseudomonadati</taxon>
        <taxon>Pseudomonadota</taxon>
        <taxon>Alphaproteobacteria</taxon>
        <taxon>Sphingomonadales</taxon>
        <taxon>Erythrobacteraceae</taxon>
        <taxon>Pontixanthobacter</taxon>
    </lineage>
</organism>
<dbReference type="SUPFAM" id="SSF53335">
    <property type="entry name" value="S-adenosyl-L-methionine-dependent methyltransferases"/>
    <property type="match status" value="1"/>
</dbReference>
<evidence type="ECO:0000313" key="2">
    <source>
        <dbReference type="EMBL" id="MXO91357.1"/>
    </source>
</evidence>
<dbReference type="GO" id="GO:0032259">
    <property type="term" value="P:methylation"/>
    <property type="evidence" value="ECO:0007669"/>
    <property type="project" value="UniProtKB-KW"/>
</dbReference>
<accession>A0A844ZX73</accession>
<dbReference type="InterPro" id="IPR029063">
    <property type="entry name" value="SAM-dependent_MTases_sf"/>
</dbReference>
<reference evidence="2 3" key="1">
    <citation type="submission" date="2019-12" db="EMBL/GenBank/DDBJ databases">
        <title>Genomic-based taxomic classification of the family Erythrobacteraceae.</title>
        <authorList>
            <person name="Xu L."/>
        </authorList>
    </citation>
    <scope>NUCLEOTIDE SEQUENCE [LARGE SCALE GENOMIC DNA]</scope>
    <source>
        <strain evidence="2 3">KCTC 52763</strain>
    </source>
</reference>
<evidence type="ECO:0000313" key="3">
    <source>
        <dbReference type="Proteomes" id="UP000442714"/>
    </source>
</evidence>
<dbReference type="Gene3D" id="3.40.50.150">
    <property type="entry name" value="Vaccinia Virus protein VP39"/>
    <property type="match status" value="1"/>
</dbReference>
<dbReference type="OrthoDB" id="9777830at2"/>
<evidence type="ECO:0000259" key="1">
    <source>
        <dbReference type="Pfam" id="PF08241"/>
    </source>
</evidence>
<dbReference type="Pfam" id="PF08241">
    <property type="entry name" value="Methyltransf_11"/>
    <property type="match status" value="1"/>
</dbReference>
<dbReference type="InterPro" id="IPR013216">
    <property type="entry name" value="Methyltransf_11"/>
</dbReference>
<dbReference type="PANTHER" id="PTHR43591">
    <property type="entry name" value="METHYLTRANSFERASE"/>
    <property type="match status" value="1"/>
</dbReference>
<keyword evidence="3" id="KW-1185">Reference proteome</keyword>
<dbReference type="CDD" id="cd02440">
    <property type="entry name" value="AdoMet_MTases"/>
    <property type="match status" value="1"/>
</dbReference>
<keyword evidence="2" id="KW-0489">Methyltransferase</keyword>